<dbReference type="Proteomes" id="UP000824927">
    <property type="component" value="Unassembled WGS sequence"/>
</dbReference>
<evidence type="ECO:0000313" key="4">
    <source>
        <dbReference type="Proteomes" id="UP000824927"/>
    </source>
</evidence>
<protein>
    <submittedName>
        <fullName evidence="3">MBL fold metallo-hydrolase</fullName>
    </submittedName>
</protein>
<feature type="domain" description="Metallo-beta-lactamase" evidence="2">
    <location>
        <begin position="70"/>
        <end position="269"/>
    </location>
</feature>
<reference evidence="3" key="1">
    <citation type="submission" date="2021-06" db="EMBL/GenBank/DDBJ databases">
        <title>50 bacteria genomes isolated from Dapeng, Shenzhen, China.</title>
        <authorList>
            <person name="Zheng W."/>
            <person name="Yu S."/>
            <person name="Huang Y."/>
        </authorList>
    </citation>
    <scope>NUCLEOTIDE SEQUENCE</scope>
    <source>
        <strain evidence="3">DP4N28-2</strain>
    </source>
</reference>
<dbReference type="Gene3D" id="3.60.15.10">
    <property type="entry name" value="Ribonuclease Z/Hydroxyacylglutathione hydrolase-like"/>
    <property type="match status" value="1"/>
</dbReference>
<sequence length="357" mass="38037">MAAKKIAIGVALIALIGLLAGWLFQRQLGEEIFDRAIEQNFTRDTLADLPDGLHVGLCGTGSPLPNADRAGPCNIIVAGEQVFMVDIGEGGAETIALMGFNAADLDGVLLTHFHSDHFDGLGPLQLFHWTRGASTAPLPVYGPEGVEAVVKGINAAYATDDTYRIAHHGEEVVPPSGGGSEARRFEMRGESAVIYRNGDLAITAFKVDHTPVEPAVGYRFDYKGRSLCISGDTVRSANLERACEGVDLLVHEALQTKLVGKMQQAFADRGNANTAKIFADIMDYHSTPEDAARSAQATGAQMLVLSHLVPPLPNSLLYPAFLGDAEDEFDGPVIVGEDGMLFSLPAGGNEIKRSELL</sequence>
<comment type="caution">
    <text evidence="3">The sequence shown here is derived from an EMBL/GenBank/DDBJ whole genome shotgun (WGS) entry which is preliminary data.</text>
</comment>
<dbReference type="SUPFAM" id="SSF56281">
    <property type="entry name" value="Metallo-hydrolase/oxidoreductase"/>
    <property type="match status" value="1"/>
</dbReference>
<dbReference type="SMART" id="SM00849">
    <property type="entry name" value="Lactamase_B"/>
    <property type="match status" value="1"/>
</dbReference>
<dbReference type="InterPro" id="IPR036866">
    <property type="entry name" value="RibonucZ/Hydroxyglut_hydro"/>
</dbReference>
<dbReference type="EMBL" id="JAHVKP010000001">
    <property type="protein sequence ID" value="MBY6217352.1"/>
    <property type="molecule type" value="Genomic_DNA"/>
</dbReference>
<dbReference type="InterPro" id="IPR044094">
    <property type="entry name" value="AtsA-like_MBL-fold"/>
</dbReference>
<dbReference type="RefSeq" id="WP_222404490.1">
    <property type="nucleotide sequence ID" value="NZ_JAHVKP010000001.1"/>
</dbReference>
<evidence type="ECO:0000313" key="3">
    <source>
        <dbReference type="EMBL" id="MBY6217352.1"/>
    </source>
</evidence>
<keyword evidence="1" id="KW-0378">Hydrolase</keyword>
<dbReference type="PANTHER" id="PTHR46018:SF2">
    <property type="entry name" value="ZINC PHOSPHODIESTERASE ELAC PROTEIN 1"/>
    <property type="match status" value="1"/>
</dbReference>
<proteinExistence type="predicted"/>
<dbReference type="CDD" id="cd07719">
    <property type="entry name" value="arylsulfatase_AtsA-like_MBL-fold"/>
    <property type="match status" value="1"/>
</dbReference>
<dbReference type="Pfam" id="PF12706">
    <property type="entry name" value="Lactamase_B_2"/>
    <property type="match status" value="1"/>
</dbReference>
<name>A0A9Q3RZN9_9SPHN</name>
<dbReference type="AlphaFoldDB" id="A0A9Q3RZN9"/>
<evidence type="ECO:0000256" key="1">
    <source>
        <dbReference type="ARBA" id="ARBA00022801"/>
    </source>
</evidence>
<dbReference type="PANTHER" id="PTHR46018">
    <property type="entry name" value="ZINC PHOSPHODIESTERASE ELAC PROTEIN 1"/>
    <property type="match status" value="1"/>
</dbReference>
<dbReference type="GO" id="GO:0042781">
    <property type="term" value="F:3'-tRNA processing endoribonuclease activity"/>
    <property type="evidence" value="ECO:0007669"/>
    <property type="project" value="TreeGrafter"/>
</dbReference>
<accession>A0A9Q3RZN9</accession>
<gene>
    <name evidence="3" type="ORF">KUV31_03245</name>
</gene>
<evidence type="ECO:0000259" key="2">
    <source>
        <dbReference type="SMART" id="SM00849"/>
    </source>
</evidence>
<dbReference type="InterPro" id="IPR001279">
    <property type="entry name" value="Metallo-B-lactamas"/>
</dbReference>
<organism evidence="3 4">
    <name type="scientific">Qipengyuania aquimaris</name>
    <dbReference type="NCBI Taxonomy" id="255984"/>
    <lineage>
        <taxon>Bacteria</taxon>
        <taxon>Pseudomonadati</taxon>
        <taxon>Pseudomonadota</taxon>
        <taxon>Alphaproteobacteria</taxon>
        <taxon>Sphingomonadales</taxon>
        <taxon>Erythrobacteraceae</taxon>
        <taxon>Qipengyuania</taxon>
    </lineage>
</organism>